<organism evidence="1">
    <name type="scientific">Burkholderia contaminans</name>
    <dbReference type="NCBI Taxonomy" id="488447"/>
    <lineage>
        <taxon>Bacteria</taxon>
        <taxon>Pseudomonadati</taxon>
        <taxon>Pseudomonadota</taxon>
        <taxon>Betaproteobacteria</taxon>
        <taxon>Burkholderiales</taxon>
        <taxon>Burkholderiaceae</taxon>
        <taxon>Burkholderia</taxon>
        <taxon>Burkholderia cepacia complex</taxon>
    </lineage>
</organism>
<reference evidence="1" key="1">
    <citation type="journal article" date="2016" name="Biosci. Biotechnol. Biochem.">
        <title>Bioconversion of AHX to AOH by resting cells of Burkholderia contaminans CH-1.</title>
        <authorList>
            <person name="Choi J.H."/>
            <person name="Kikuchi A."/>
            <person name="Pumkaeo P."/>
            <person name="Hirai H."/>
            <person name="Tokuyama S."/>
            <person name="Kawagishi H."/>
        </authorList>
    </citation>
    <scope>NUCLEOTIDE SEQUENCE</scope>
    <source>
        <strain evidence="1">CH-1</strain>
        <plasmid evidence="1">pBC453</plasmid>
    </source>
</reference>
<proteinExistence type="predicted"/>
<evidence type="ECO:0000313" key="1">
    <source>
        <dbReference type="EMBL" id="BBA45167.1"/>
    </source>
</evidence>
<protein>
    <submittedName>
        <fullName evidence="1">Uncharacterized protein</fullName>
    </submittedName>
</protein>
<keyword evidence="1" id="KW-0614">Plasmid</keyword>
<name>A0A250LKV9_9BURK</name>
<reference evidence="1" key="2">
    <citation type="journal article" date="2017" name="Genome Announc.">
        <title>High-Quality Draft Genome Sequence of Burkholderia contaminans CH-1, a Gram-Negative Bacterium That Metabolizes 2-Azahypoxanthine, a Plant Growth-Regulating Compound.</title>
        <authorList>
            <person name="Choi J.-H."/>
            <person name="Sugiura H."/>
            <person name="Moriuchi R."/>
            <person name="Kawagishi H."/>
            <person name="Dohra H."/>
        </authorList>
    </citation>
    <scope>NUCLEOTIDE SEQUENCE</scope>
    <source>
        <strain evidence="1">CH-1</strain>
        <plasmid evidence="1">pBC453</plasmid>
    </source>
</reference>
<sequence>MKTAEGPWTEFGIVTLHWLHEMLGQTVGIVALLEAGKPTPQLCWDIIDVTDISR</sequence>
<geneLocation type="plasmid" evidence="1">
    <name>pBC453</name>
</geneLocation>
<dbReference type="AlphaFoldDB" id="A0A250LKV9"/>
<gene>
    <name evidence="1" type="ORF">BCCH1_76780</name>
</gene>
<dbReference type="EMBL" id="AP018360">
    <property type="protein sequence ID" value="BBA45167.1"/>
    <property type="molecule type" value="Genomic_DNA"/>
</dbReference>
<accession>A0A250LKV9</accession>